<keyword evidence="3" id="KW-1185">Reference proteome</keyword>
<name>A0A1G6NUV3_NIADE</name>
<evidence type="ECO:0000313" key="3">
    <source>
        <dbReference type="Proteomes" id="UP000198757"/>
    </source>
</evidence>
<dbReference type="RefSeq" id="WP_090389558.1">
    <property type="nucleotide sequence ID" value="NZ_FMZO01000003.1"/>
</dbReference>
<feature type="signal peptide" evidence="1">
    <location>
        <begin position="1"/>
        <end position="17"/>
    </location>
</feature>
<feature type="chain" id="PRO_5011562812" evidence="1">
    <location>
        <begin position="18"/>
        <end position="126"/>
    </location>
</feature>
<evidence type="ECO:0000256" key="1">
    <source>
        <dbReference type="SAM" id="SignalP"/>
    </source>
</evidence>
<proteinExistence type="predicted"/>
<keyword evidence="1" id="KW-0732">Signal</keyword>
<reference evidence="3" key="1">
    <citation type="submission" date="2016-10" db="EMBL/GenBank/DDBJ databases">
        <authorList>
            <person name="Varghese N."/>
            <person name="Submissions S."/>
        </authorList>
    </citation>
    <scope>NUCLEOTIDE SEQUENCE [LARGE SCALE GENOMIC DNA]</scope>
    <source>
        <strain evidence="3">DSM 25811 / CCM 8410 / LMG 26954 / E90</strain>
    </source>
</reference>
<accession>A0A1G6NUV3</accession>
<organism evidence="2 3">
    <name type="scientific">Niabella drilacis (strain DSM 25811 / CCM 8410 / CCUG 62505 / LMG 26954 / E90)</name>
    <dbReference type="NCBI Taxonomy" id="1285928"/>
    <lineage>
        <taxon>Bacteria</taxon>
        <taxon>Pseudomonadati</taxon>
        <taxon>Bacteroidota</taxon>
        <taxon>Chitinophagia</taxon>
        <taxon>Chitinophagales</taxon>
        <taxon>Chitinophagaceae</taxon>
        <taxon>Niabella</taxon>
    </lineage>
</organism>
<sequence length="126" mass="14926">MKAVLIFLLSFVTVAGAAQTQPAPSSPHKIHEVFLDYLTEKIDLTPTEKKQLQPLVIRYLSESKNLYKTNRDPLLREQERIKLKINYRKLFTPIIGEQRATRFFGEEQLFRRKIREELKKRNVKEN</sequence>
<dbReference type="OrthoDB" id="675330at2"/>
<dbReference type="AlphaFoldDB" id="A0A1G6NUV3"/>
<protein>
    <submittedName>
        <fullName evidence="2">Uncharacterized protein</fullName>
    </submittedName>
</protein>
<dbReference type="EMBL" id="FMZO01000003">
    <property type="protein sequence ID" value="SDC71421.1"/>
    <property type="molecule type" value="Genomic_DNA"/>
</dbReference>
<dbReference type="Proteomes" id="UP000198757">
    <property type="component" value="Unassembled WGS sequence"/>
</dbReference>
<dbReference type="STRING" id="1285928.SAMN04487894_103398"/>
<gene>
    <name evidence="2" type="ORF">SAMN04487894_103398</name>
</gene>
<evidence type="ECO:0000313" key="2">
    <source>
        <dbReference type="EMBL" id="SDC71421.1"/>
    </source>
</evidence>